<sequence>MISPLDELIVYEHISNDDLEVKLRMVIPFDLDMFLESCYDETTKDHYGVKDFEVTGFDIYNDIVQLQRLKTFPNLYSYVKPYVMYKEEKYVETPKFITVMNEQYSIIKSPYDEIENLVDDIQKILLNEDKHIIMFAPIINPYSVVLSTLANRAILSTQWVVERLKKQKGRWSIHYSVINSECSAVW</sequence>
<dbReference type="KEGG" id="vg:40088467"/>
<organism evidence="1 2">
    <name type="scientific">Agrobacterium phage Atu_ph07</name>
    <dbReference type="NCBI Taxonomy" id="2024264"/>
    <lineage>
        <taxon>Viruses</taxon>
        <taxon>Duplodnaviria</taxon>
        <taxon>Heunggongvirae</taxon>
        <taxon>Uroviricota</taxon>
        <taxon>Caudoviricetes</taxon>
        <taxon>Polybotosvirus</taxon>
        <taxon>Polybotosvirus Atuph07</taxon>
    </lineage>
</organism>
<dbReference type="EMBL" id="MF403008">
    <property type="protein sequence ID" value="AUZ95223.1"/>
    <property type="molecule type" value="Genomic_DNA"/>
</dbReference>
<evidence type="ECO:0000313" key="2">
    <source>
        <dbReference type="Proteomes" id="UP000223025"/>
    </source>
</evidence>
<dbReference type="RefSeq" id="YP_009612129.1">
    <property type="nucleotide sequence ID" value="NC_042013.1"/>
</dbReference>
<protein>
    <submittedName>
        <fullName evidence="1">Uncharacterized protein</fullName>
    </submittedName>
</protein>
<name>A0A2L0V0B8_9CAUD</name>
<evidence type="ECO:0000313" key="1">
    <source>
        <dbReference type="EMBL" id="AUZ95223.1"/>
    </source>
</evidence>
<dbReference type="Proteomes" id="UP000223025">
    <property type="component" value="Segment"/>
</dbReference>
<dbReference type="GeneID" id="40088467"/>
<reference evidence="1 2" key="1">
    <citation type="submission" date="2017-06" db="EMBL/GenBank/DDBJ databases">
        <authorList>
            <person name="Kim H.J."/>
            <person name="Triplett B.A."/>
        </authorList>
    </citation>
    <scope>NUCLEOTIDE SEQUENCE [LARGE SCALE GENOMIC DNA]</scope>
</reference>
<accession>A0A2L0V0B8</accession>
<proteinExistence type="predicted"/>
<keyword evidence="2" id="KW-1185">Reference proteome</keyword>